<evidence type="ECO:0000313" key="8">
    <source>
        <dbReference type="Proteomes" id="UP001304671"/>
    </source>
</evidence>
<dbReference type="Proteomes" id="UP001304671">
    <property type="component" value="Unassembled WGS sequence"/>
</dbReference>
<dbReference type="SUPFAM" id="SSF48208">
    <property type="entry name" value="Six-hairpin glycosidases"/>
    <property type="match status" value="1"/>
</dbReference>
<dbReference type="EC" id="3.2.1.-" evidence="7"/>
<evidence type="ECO:0000259" key="5">
    <source>
        <dbReference type="Pfam" id="PF07971"/>
    </source>
</evidence>
<dbReference type="GO" id="GO:0016798">
    <property type="term" value="F:hydrolase activity, acting on glycosyl bonds"/>
    <property type="evidence" value="ECO:0007669"/>
    <property type="project" value="UniProtKB-KW"/>
</dbReference>
<dbReference type="InterPro" id="IPR014718">
    <property type="entry name" value="GH-type_carb-bd"/>
</dbReference>
<dbReference type="Gene3D" id="3.30.2080.10">
    <property type="entry name" value="GH92 mannosidase domain"/>
    <property type="match status" value="1"/>
</dbReference>
<accession>A0ABU5QHV6</accession>
<keyword evidence="7" id="KW-0378">Hydrolase</keyword>
<comment type="caution">
    <text evidence="7">The sequence shown here is derived from an EMBL/GenBank/DDBJ whole genome shotgun (WGS) entry which is preliminary data.</text>
</comment>
<gene>
    <name evidence="7" type="ORF">VB264_02475</name>
</gene>
<dbReference type="InterPro" id="IPR008928">
    <property type="entry name" value="6-hairpin_glycosidase_sf"/>
</dbReference>
<dbReference type="PANTHER" id="PTHR12143">
    <property type="entry name" value="PEPTIDE N-GLYCANASE PNGASE -RELATED"/>
    <property type="match status" value="1"/>
</dbReference>
<dbReference type="Gene3D" id="1.20.1050.60">
    <property type="entry name" value="alpha-1,2-mannosidase"/>
    <property type="match status" value="1"/>
</dbReference>
<dbReference type="PANTHER" id="PTHR12143:SF43">
    <property type="entry name" value="PUTATIVE-RELATED"/>
    <property type="match status" value="1"/>
</dbReference>
<feature type="domain" description="Glycosyl hydrolase family 92" evidence="5">
    <location>
        <begin position="279"/>
        <end position="742"/>
    </location>
</feature>
<evidence type="ECO:0000256" key="2">
    <source>
        <dbReference type="ARBA" id="ARBA00011245"/>
    </source>
</evidence>
<comment type="subunit">
    <text evidence="2">Monomer.</text>
</comment>
<feature type="domain" description="Glycosyl hydrolase family 92 N-terminal" evidence="6">
    <location>
        <begin position="25"/>
        <end position="273"/>
    </location>
</feature>
<evidence type="ECO:0000259" key="6">
    <source>
        <dbReference type="Pfam" id="PF17678"/>
    </source>
</evidence>
<dbReference type="InterPro" id="IPR012939">
    <property type="entry name" value="Glyco_hydro_92"/>
</dbReference>
<protein>
    <submittedName>
        <fullName evidence="7">GH92 family glycosyl hydrolase</fullName>
        <ecNumber evidence="7">3.2.1.-</ecNumber>
    </submittedName>
</protein>
<comment type="cofactor">
    <cofactor evidence="1">
        <name>Ca(2+)</name>
        <dbReference type="ChEBI" id="CHEBI:29108"/>
    </cofactor>
</comment>
<dbReference type="InterPro" id="IPR050883">
    <property type="entry name" value="PNGase"/>
</dbReference>
<dbReference type="InterPro" id="IPR041371">
    <property type="entry name" value="GH92_N"/>
</dbReference>
<keyword evidence="4" id="KW-0732">Signal</keyword>
<feature type="chain" id="PRO_5045921965" evidence="4">
    <location>
        <begin position="21"/>
        <end position="748"/>
    </location>
</feature>
<reference evidence="7 8" key="1">
    <citation type="submission" date="2023-12" db="EMBL/GenBank/DDBJ databases">
        <title>Novel species of the genus Arcicella isolated from rivers.</title>
        <authorList>
            <person name="Lu H."/>
        </authorList>
    </citation>
    <scope>NUCLEOTIDE SEQUENCE [LARGE SCALE GENOMIC DNA]</scope>
    <source>
        <strain evidence="7 8">LMG 21963</strain>
    </source>
</reference>
<organism evidence="7 8">
    <name type="scientific">Arcicella aquatica</name>
    <dbReference type="NCBI Taxonomy" id="217141"/>
    <lineage>
        <taxon>Bacteria</taxon>
        <taxon>Pseudomonadati</taxon>
        <taxon>Bacteroidota</taxon>
        <taxon>Cytophagia</taxon>
        <taxon>Cytophagales</taxon>
        <taxon>Flectobacillaceae</taxon>
        <taxon>Arcicella</taxon>
    </lineage>
</organism>
<keyword evidence="3" id="KW-0106">Calcium</keyword>
<dbReference type="Pfam" id="PF17678">
    <property type="entry name" value="Glyco_hydro_92N"/>
    <property type="match status" value="1"/>
</dbReference>
<evidence type="ECO:0000256" key="4">
    <source>
        <dbReference type="SAM" id="SignalP"/>
    </source>
</evidence>
<dbReference type="RefSeq" id="WP_323246461.1">
    <property type="nucleotide sequence ID" value="NZ_JAYFUL010000002.1"/>
</dbReference>
<evidence type="ECO:0000313" key="7">
    <source>
        <dbReference type="EMBL" id="MEA5256631.1"/>
    </source>
</evidence>
<feature type="signal peptide" evidence="4">
    <location>
        <begin position="1"/>
        <end position="20"/>
    </location>
</feature>
<dbReference type="Gene3D" id="2.70.98.10">
    <property type="match status" value="1"/>
</dbReference>
<proteinExistence type="predicted"/>
<dbReference type="Gene3D" id="1.20.1610.10">
    <property type="entry name" value="alpha-1,2-mannosidases domains"/>
    <property type="match status" value="1"/>
</dbReference>
<dbReference type="InterPro" id="IPR005887">
    <property type="entry name" value="GH92_a_mannosidase_put"/>
</dbReference>
<name>A0ABU5QHV6_9BACT</name>
<evidence type="ECO:0000256" key="1">
    <source>
        <dbReference type="ARBA" id="ARBA00001913"/>
    </source>
</evidence>
<keyword evidence="8" id="KW-1185">Reference proteome</keyword>
<dbReference type="NCBIfam" id="TIGR01180">
    <property type="entry name" value="aman2_put"/>
    <property type="match status" value="1"/>
</dbReference>
<dbReference type="EMBL" id="JAYFUL010000002">
    <property type="protein sequence ID" value="MEA5256631.1"/>
    <property type="molecule type" value="Genomic_DNA"/>
</dbReference>
<sequence length="748" mass="84558">MSKKNILLVLLFPLASIAQKQPVDYVNPLIGSAPSTTESAKKHSEAGSEMKGQIVPAIGVPQGMTSWTPQTRATELKCIPPFYYNDTKIQGFRGTHWMNGSCVQDYGSVTIMPMSGKLNVNTTDRGSDFDRKTEIVKPYYYQVNLKKGNIKSEMTALSRAGFLQFTFSQHQDNYIVIEPNSDEGEGFVEIHPEKNEIVGYNPVHRIYQGFGKPAGFSGYFVIQFDQAFTDYGTWKNNDINAKSVQTQGNGQKQAVGAYAQFGNKIVKVRIGTSFTSLEGARKNLEGEINHWDFSKTRRASNLAWNKALGKIQVKGTEYDKTLFYSALYHTKLTPRVFSDIDGSYTGFADDDNIYQAKGFDYYEDYNLWDTYRAVHPLHTLLEPKVTADMMQSLVKKAEQGTWLPIFPCWNHYTAAMIGDHAIAAIGDAYIKGIKGFDIKTAYQYMRKNAFEVNTNQKSYEEGKGRRALASYLKYNYIPLEDSVWQAFHKREQVSRTLEYAYDDFVLAQVAQKLGEKADYETLMKRAKNYQNVIDPQTGYARGRYSDGSWIRKFDPFAQRSSFITEGSPAQYTFYVPHDVEGLIKHVGGQKRFIEKLDTLFDQGYYWHGNEPNNQIVYLYPFANQAWKTQAKVRQIIKEEYDISAGGMSGNEDGGQMSAWLVFSMMGYYPVCPGTPNYVIGSPTFNETTLNLPDGKQFKIIAKGNSIKTPYIQSATLNGKPFTEKFITHQQIMAGGVLVFTMSSKPKGL</sequence>
<evidence type="ECO:0000256" key="3">
    <source>
        <dbReference type="ARBA" id="ARBA00022837"/>
    </source>
</evidence>
<dbReference type="Pfam" id="PF07971">
    <property type="entry name" value="Glyco_hydro_92"/>
    <property type="match status" value="1"/>
</dbReference>
<keyword evidence="7" id="KW-0326">Glycosidase</keyword>